<dbReference type="EMBL" id="MVHD01000017">
    <property type="protein sequence ID" value="OQZ90526.1"/>
    <property type="molecule type" value="Genomic_DNA"/>
</dbReference>
<dbReference type="RefSeq" id="WP_083138235.1">
    <property type="nucleotide sequence ID" value="NZ_JACKVH010000017.1"/>
</dbReference>
<dbReference type="PANTHER" id="PTHR43802">
    <property type="entry name" value="ENOYL-COA HYDRATASE"/>
    <property type="match status" value="1"/>
</dbReference>
<keyword evidence="4" id="KW-1185">Reference proteome</keyword>
<comment type="caution">
    <text evidence="2">The sequence shown here is derived from an EMBL/GenBank/DDBJ whole genome shotgun (WGS) entry which is preliminary data.</text>
</comment>
<dbReference type="InterPro" id="IPR029045">
    <property type="entry name" value="ClpP/crotonase-like_dom_sf"/>
</dbReference>
<dbReference type="PANTHER" id="PTHR43802:SF1">
    <property type="entry name" value="IP11341P-RELATED"/>
    <property type="match status" value="1"/>
</dbReference>
<dbReference type="InterPro" id="IPR001753">
    <property type="entry name" value="Enoyl-CoA_hydra/iso"/>
</dbReference>
<evidence type="ECO:0000256" key="1">
    <source>
        <dbReference type="ARBA" id="ARBA00005254"/>
    </source>
</evidence>
<reference evidence="2" key="2">
    <citation type="submission" date="2020-07" db="EMBL/GenBank/DDBJ databases">
        <authorList>
            <person name="Pettersson B.M.F."/>
            <person name="Behra P.R.K."/>
            <person name="Ramesh M."/>
            <person name="Das S."/>
            <person name="Dasgupta S."/>
            <person name="Kirsebom L.A."/>
        </authorList>
    </citation>
    <scope>NUCLEOTIDE SEQUENCE</scope>
    <source>
        <strain evidence="2">CCUG 55640</strain>
    </source>
</reference>
<dbReference type="Proteomes" id="UP001141650">
    <property type="component" value="Unassembled WGS sequence"/>
</dbReference>
<dbReference type="EMBL" id="JACKVH010000017">
    <property type="protein sequence ID" value="MCV7380870.1"/>
    <property type="molecule type" value="Genomic_DNA"/>
</dbReference>
<dbReference type="CDD" id="cd06558">
    <property type="entry name" value="crotonase-like"/>
    <property type="match status" value="1"/>
</dbReference>
<evidence type="ECO:0000313" key="2">
    <source>
        <dbReference type="EMBL" id="MCV7380870.1"/>
    </source>
</evidence>
<protein>
    <submittedName>
        <fullName evidence="2 3">Enoyl-CoA hydratase</fullName>
    </submittedName>
</protein>
<dbReference type="Pfam" id="PF00378">
    <property type="entry name" value="ECH_1"/>
    <property type="match status" value="1"/>
</dbReference>
<dbReference type="Gene3D" id="3.90.226.10">
    <property type="entry name" value="2-enoyl-CoA Hydratase, Chain A, domain 1"/>
    <property type="match status" value="1"/>
</dbReference>
<comment type="similarity">
    <text evidence="1">Belongs to the enoyl-CoA hydratase/isomerase family.</text>
</comment>
<dbReference type="SUPFAM" id="SSF52096">
    <property type="entry name" value="ClpP/crotonase"/>
    <property type="match status" value="1"/>
</dbReference>
<organism evidence="2 5">
    <name type="scientific">Mycobacterium alsense</name>
    <dbReference type="NCBI Taxonomy" id="324058"/>
    <lineage>
        <taxon>Bacteria</taxon>
        <taxon>Bacillati</taxon>
        <taxon>Actinomycetota</taxon>
        <taxon>Actinomycetes</taxon>
        <taxon>Mycobacteriales</taxon>
        <taxon>Mycobacteriaceae</taxon>
        <taxon>Mycobacterium</taxon>
    </lineage>
</organism>
<accession>A0AA41XRR4</accession>
<dbReference type="GO" id="GO:0003824">
    <property type="term" value="F:catalytic activity"/>
    <property type="evidence" value="ECO:0007669"/>
    <property type="project" value="UniProtKB-ARBA"/>
</dbReference>
<sequence>MSAGAPRVLDTGTDTVTAEIADGVGVITLNRPERRNALHAEMYEAVPRLLERYAGDDAVGSVLITGAGSAFCAGGDVRDGGSRPADPVGEDAEADVRSRAAALARNARMVQLLHEIPKVTIAALPGAAVGAGMSIALSADLRIAARSARLIPGWGRLAFSGDFGGAWFLTRLVGPSVALQLLVDGSPIDTDLAMRLGLLNRVVDDADLRSAALEWAAEIAAGPTGAWAGVKANIAEAQELPLAQALLGESERMVRCATSDEHRAAVRAWLDAATRRAAAKGDR</sequence>
<evidence type="ECO:0000313" key="5">
    <source>
        <dbReference type="Proteomes" id="UP001141650"/>
    </source>
</evidence>
<reference evidence="3 4" key="1">
    <citation type="submission" date="2017-02" db="EMBL/GenBank/DDBJ databases">
        <title>The new phylogeny of genus Mycobacterium.</title>
        <authorList>
            <person name="Tortoli E."/>
            <person name="Trovato A."/>
            <person name="Cirillo D.M."/>
        </authorList>
    </citation>
    <scope>NUCLEOTIDE SEQUENCE [LARGE SCALE GENOMIC DNA]</scope>
    <source>
        <strain evidence="3 4">DSM 45230</strain>
    </source>
</reference>
<name>A0AA41XRR4_9MYCO</name>
<gene>
    <name evidence="3" type="ORF">BST11_12300</name>
    <name evidence="2" type="ORF">H7K38_19760</name>
</gene>
<evidence type="ECO:0000313" key="4">
    <source>
        <dbReference type="Proteomes" id="UP000192319"/>
    </source>
</evidence>
<dbReference type="Proteomes" id="UP000192319">
    <property type="component" value="Unassembled WGS sequence"/>
</dbReference>
<dbReference type="AlphaFoldDB" id="A0AA41XRR4"/>
<reference evidence="2" key="3">
    <citation type="journal article" date="2022" name="BMC Genomics">
        <title>Comparative genome analysis of mycobacteria focusing on tRNA and non-coding RNA.</title>
        <authorList>
            <person name="Behra P.R.K."/>
            <person name="Pettersson B.M.F."/>
            <person name="Ramesh M."/>
            <person name="Das S."/>
            <person name="Dasgupta S."/>
            <person name="Kirsebom L.A."/>
        </authorList>
    </citation>
    <scope>NUCLEOTIDE SEQUENCE</scope>
    <source>
        <strain evidence="2">CCUG 55640</strain>
    </source>
</reference>
<proteinExistence type="inferred from homology"/>
<evidence type="ECO:0000313" key="3">
    <source>
        <dbReference type="EMBL" id="OQZ90526.1"/>
    </source>
</evidence>